<reference evidence="1 2" key="1">
    <citation type="submission" date="2020-08" db="EMBL/GenBank/DDBJ databases">
        <title>Studying the diversity of plant-associated saprophytic bacteria and their role in host health and plant-pathogen interactions.</title>
        <authorList>
            <person name="Potnis N."/>
        </authorList>
    </citation>
    <scope>NUCLEOTIDE SEQUENCE [LARGE SCALE GENOMIC DNA]</scope>
    <source>
        <strain evidence="1 2">F16</strain>
    </source>
</reference>
<evidence type="ECO:0008006" key="3">
    <source>
        <dbReference type="Google" id="ProtNLM"/>
    </source>
</evidence>
<dbReference type="EMBL" id="JACHNS010000004">
    <property type="protein sequence ID" value="MBB4593828.1"/>
    <property type="molecule type" value="Genomic_DNA"/>
</dbReference>
<proteinExistence type="predicted"/>
<keyword evidence="2" id="KW-1185">Reference proteome</keyword>
<accession>A0ABR6JM86</accession>
<gene>
    <name evidence="1" type="ORF">FHR60_002512</name>
</gene>
<dbReference type="PROSITE" id="PS51257">
    <property type="entry name" value="PROKAR_LIPOPROTEIN"/>
    <property type="match status" value="1"/>
</dbReference>
<dbReference type="Proteomes" id="UP000554726">
    <property type="component" value="Unassembled WGS sequence"/>
</dbReference>
<evidence type="ECO:0000313" key="1">
    <source>
        <dbReference type="EMBL" id="MBB4593828.1"/>
    </source>
</evidence>
<organism evidence="1 2">
    <name type="scientific">Xanthomonas cannabis</name>
    <dbReference type="NCBI Taxonomy" id="1885674"/>
    <lineage>
        <taxon>Bacteria</taxon>
        <taxon>Pseudomonadati</taxon>
        <taxon>Pseudomonadota</taxon>
        <taxon>Gammaproteobacteria</taxon>
        <taxon>Lysobacterales</taxon>
        <taxon>Lysobacteraceae</taxon>
        <taxon>Xanthomonas</taxon>
    </lineage>
</organism>
<name>A0ABR6JM86_9XANT</name>
<protein>
    <recommendedName>
        <fullName evidence="3">TonB C-terminal domain-containing protein</fullName>
    </recommendedName>
</protein>
<comment type="caution">
    <text evidence="1">The sequence shown here is derived from an EMBL/GenBank/DDBJ whole genome shotgun (WGS) entry which is preliminary data.</text>
</comment>
<sequence length="120" mass="13639">MTMHPRLFLTTLFLLSGCTQQEEVPESKCPDETNEQAFSRPPLALPEATEGLYVGKYKISYVVQRSGAVTDIEVDLSEVRLNGEPLVNEKYRTYAVDHLRNQKLLPQKFSCRMSISGWSN</sequence>
<evidence type="ECO:0000313" key="2">
    <source>
        <dbReference type="Proteomes" id="UP000554726"/>
    </source>
</evidence>